<evidence type="ECO:0000259" key="1">
    <source>
        <dbReference type="PROSITE" id="PS50151"/>
    </source>
</evidence>
<dbReference type="SUPFAM" id="SSF46600">
    <property type="entry name" value="C-terminal UvrC-binding domain of UvrB"/>
    <property type="match status" value="1"/>
</dbReference>
<sequence length="38" mass="4514">MIIELDAEMREAADRLDFERAIQVRELIKKLEKEIKAV</sequence>
<name>A0A645HI02_9ZZZZ</name>
<proteinExistence type="predicted"/>
<accession>A0A645HI02</accession>
<dbReference type="InterPro" id="IPR036876">
    <property type="entry name" value="UVR_dom_sf"/>
</dbReference>
<dbReference type="EMBL" id="VSSQ01093311">
    <property type="protein sequence ID" value="MPN38216.1"/>
    <property type="molecule type" value="Genomic_DNA"/>
</dbReference>
<gene>
    <name evidence="2" type="ORF">SDC9_185740</name>
</gene>
<dbReference type="InterPro" id="IPR001943">
    <property type="entry name" value="UVR_dom"/>
</dbReference>
<dbReference type="PROSITE" id="PS50151">
    <property type="entry name" value="UVR"/>
    <property type="match status" value="1"/>
</dbReference>
<feature type="domain" description="UVR" evidence="1">
    <location>
        <begin position="1"/>
        <end position="34"/>
    </location>
</feature>
<dbReference type="Pfam" id="PF02151">
    <property type="entry name" value="UVR"/>
    <property type="match status" value="1"/>
</dbReference>
<comment type="caution">
    <text evidence="2">The sequence shown here is derived from an EMBL/GenBank/DDBJ whole genome shotgun (WGS) entry which is preliminary data.</text>
</comment>
<organism evidence="2">
    <name type="scientific">bioreactor metagenome</name>
    <dbReference type="NCBI Taxonomy" id="1076179"/>
    <lineage>
        <taxon>unclassified sequences</taxon>
        <taxon>metagenomes</taxon>
        <taxon>ecological metagenomes</taxon>
    </lineage>
</organism>
<evidence type="ECO:0000313" key="2">
    <source>
        <dbReference type="EMBL" id="MPN38216.1"/>
    </source>
</evidence>
<reference evidence="2" key="1">
    <citation type="submission" date="2019-08" db="EMBL/GenBank/DDBJ databases">
        <authorList>
            <person name="Kucharzyk K."/>
            <person name="Murdoch R.W."/>
            <person name="Higgins S."/>
            <person name="Loffler F."/>
        </authorList>
    </citation>
    <scope>NUCLEOTIDE SEQUENCE</scope>
</reference>
<protein>
    <recommendedName>
        <fullName evidence="1">UVR domain-containing protein</fullName>
    </recommendedName>
</protein>
<dbReference type="AlphaFoldDB" id="A0A645HI02"/>
<dbReference type="Gene3D" id="4.10.860.10">
    <property type="entry name" value="UVR domain"/>
    <property type="match status" value="1"/>
</dbReference>